<protein>
    <submittedName>
        <fullName evidence="3">LysM repeat protein</fullName>
    </submittedName>
</protein>
<dbReference type="PANTHER" id="PTHR33734">
    <property type="entry name" value="LYSM DOMAIN-CONTAINING GPI-ANCHORED PROTEIN 2"/>
    <property type="match status" value="1"/>
</dbReference>
<reference evidence="3 4" key="1">
    <citation type="submission" date="2021-03" db="EMBL/GenBank/DDBJ databases">
        <title>Genomic Encyclopedia of Type Strains, Phase IV (KMG-IV): sequencing the most valuable type-strain genomes for metagenomic binning, comparative biology and taxonomic classification.</title>
        <authorList>
            <person name="Goeker M."/>
        </authorList>
    </citation>
    <scope>NUCLEOTIDE SEQUENCE [LARGE SCALE GENOMIC DNA]</scope>
    <source>
        <strain evidence="3 4">DSM 24738</strain>
    </source>
</reference>
<feature type="compositionally biased region" description="Pro residues" evidence="1">
    <location>
        <begin position="53"/>
        <end position="74"/>
    </location>
</feature>
<dbReference type="InterPro" id="IPR018392">
    <property type="entry name" value="LysM"/>
</dbReference>
<dbReference type="PANTHER" id="PTHR33734:SF22">
    <property type="entry name" value="MEMBRANE-BOUND LYTIC MUREIN TRANSGLYCOSYLASE D"/>
    <property type="match status" value="1"/>
</dbReference>
<evidence type="ECO:0000313" key="4">
    <source>
        <dbReference type="Proteomes" id="UP001519343"/>
    </source>
</evidence>
<evidence type="ECO:0000259" key="2">
    <source>
        <dbReference type="PROSITE" id="PS51782"/>
    </source>
</evidence>
<dbReference type="SUPFAM" id="SSF54106">
    <property type="entry name" value="LysM domain"/>
    <property type="match status" value="1"/>
</dbReference>
<dbReference type="Gene3D" id="3.10.350.10">
    <property type="entry name" value="LysM domain"/>
    <property type="match status" value="1"/>
</dbReference>
<dbReference type="EMBL" id="JAGGKT010000006">
    <property type="protein sequence ID" value="MBP1932370.1"/>
    <property type="molecule type" value="Genomic_DNA"/>
</dbReference>
<dbReference type="Pfam" id="PF01476">
    <property type="entry name" value="LysM"/>
    <property type="match status" value="1"/>
</dbReference>
<keyword evidence="4" id="KW-1185">Reference proteome</keyword>
<dbReference type="InterPro" id="IPR036779">
    <property type="entry name" value="LysM_dom_sf"/>
</dbReference>
<proteinExistence type="predicted"/>
<gene>
    <name evidence="3" type="ORF">J2Z37_002371</name>
</gene>
<name>A0ABS4GQ26_9BACL</name>
<dbReference type="Gene3D" id="1.20.5.170">
    <property type="match status" value="1"/>
</dbReference>
<dbReference type="RefSeq" id="WP_209810420.1">
    <property type="nucleotide sequence ID" value="NZ_JAGGKT010000006.1"/>
</dbReference>
<accession>A0ABS4GQ26</accession>
<sequence length="110" mass="12029">MISHVVQPGENLWMIAQRYGVSVQQIMRANGISDPNLVFVGTTIRIPIQSGPPSVPVPGYPSPSPGPGPSPGPFPGRQLEQRVDALEREVNQLGRRVGNLENRVRRLEGR</sequence>
<evidence type="ECO:0000313" key="3">
    <source>
        <dbReference type="EMBL" id="MBP1932370.1"/>
    </source>
</evidence>
<organism evidence="3 4">
    <name type="scientific">Ammoniphilus resinae</name>
    <dbReference type="NCBI Taxonomy" id="861532"/>
    <lineage>
        <taxon>Bacteria</taxon>
        <taxon>Bacillati</taxon>
        <taxon>Bacillota</taxon>
        <taxon>Bacilli</taxon>
        <taxon>Bacillales</taxon>
        <taxon>Paenibacillaceae</taxon>
        <taxon>Aneurinibacillus group</taxon>
        <taxon>Ammoniphilus</taxon>
    </lineage>
</organism>
<evidence type="ECO:0000256" key="1">
    <source>
        <dbReference type="SAM" id="MobiDB-lite"/>
    </source>
</evidence>
<comment type="caution">
    <text evidence="3">The sequence shown here is derived from an EMBL/GenBank/DDBJ whole genome shotgun (WGS) entry which is preliminary data.</text>
</comment>
<dbReference type="Proteomes" id="UP001519343">
    <property type="component" value="Unassembled WGS sequence"/>
</dbReference>
<feature type="domain" description="LysM" evidence="2">
    <location>
        <begin position="2"/>
        <end position="46"/>
    </location>
</feature>
<dbReference type="CDD" id="cd00118">
    <property type="entry name" value="LysM"/>
    <property type="match status" value="1"/>
</dbReference>
<feature type="region of interest" description="Disordered" evidence="1">
    <location>
        <begin position="50"/>
        <end position="77"/>
    </location>
</feature>
<dbReference type="SMART" id="SM00257">
    <property type="entry name" value="LysM"/>
    <property type="match status" value="1"/>
</dbReference>
<dbReference type="PROSITE" id="PS51782">
    <property type="entry name" value="LYSM"/>
    <property type="match status" value="1"/>
</dbReference>